<gene>
    <name evidence="5" type="primary">thiK</name>
    <name evidence="7" type="ORF">ED28_09670</name>
</gene>
<dbReference type="Gene3D" id="3.90.1200.10">
    <property type="match status" value="1"/>
</dbReference>
<keyword evidence="3 5" id="KW-0418">Kinase</keyword>
<dbReference type="EC" id="2.7.1.89" evidence="5"/>
<sequence length="275" mass="31901">MKSILDPALQTLIEQQVPAAQAAVSVITLPGLTGLSAKVISEHRVFLARREAPQPIPFISRQREFNLLKKLATSGLTPRGLRRNRQWLLMEWLDGTEITQLQLQTRLPELVSLITHLHHQPLSGYRIPLLPMLERYWQLCLNRHIGWLRALQTLQRQGEPQPLRLAMLHMDIHSGNLISTRQGLRLIDWEYAGDGDIALELAALIASNGFPAQQRDALLYDYAERNQLDERQLRRQLTRWQPWLRLLMASWFQLRAEQSQDEAMHQQARTAWQML</sequence>
<dbReference type="UniPathway" id="UPA00060">
    <property type="reaction ID" value="UER00596"/>
</dbReference>
<evidence type="ECO:0000259" key="6">
    <source>
        <dbReference type="Pfam" id="PF01636"/>
    </source>
</evidence>
<comment type="function">
    <text evidence="5">Catalyzes the phosphorylation of thiamine to thiamine phosphate.</text>
</comment>
<comment type="pathway">
    <text evidence="5">Cofactor biosynthesis; thiamine diphosphate biosynthesis; thiamine phosphate from thiamine: step 1/1.</text>
</comment>
<evidence type="ECO:0000256" key="3">
    <source>
        <dbReference type="ARBA" id="ARBA00022777"/>
    </source>
</evidence>
<keyword evidence="1 5" id="KW-0808">Transferase</keyword>
<keyword evidence="8" id="KW-1185">Reference proteome</keyword>
<dbReference type="InterPro" id="IPR014093">
    <property type="entry name" value="Thiamine_kinase"/>
</dbReference>
<dbReference type="Proteomes" id="UP000288794">
    <property type="component" value="Unassembled WGS sequence"/>
</dbReference>
<feature type="domain" description="Aminoglycoside phosphotransferase" evidence="6">
    <location>
        <begin position="39"/>
        <end position="231"/>
    </location>
</feature>
<dbReference type="RefSeq" id="WP_229655747.1">
    <property type="nucleotide sequence ID" value="NZ_CP071409.1"/>
</dbReference>
<proteinExistence type="inferred from homology"/>
<evidence type="ECO:0000256" key="1">
    <source>
        <dbReference type="ARBA" id="ARBA00022679"/>
    </source>
</evidence>
<dbReference type="NCBIfam" id="NF007620">
    <property type="entry name" value="PRK10271.1"/>
    <property type="match status" value="1"/>
</dbReference>
<dbReference type="GO" id="GO:0005524">
    <property type="term" value="F:ATP binding"/>
    <property type="evidence" value="ECO:0007669"/>
    <property type="project" value="UniProtKB-KW"/>
</dbReference>
<dbReference type="InterPro" id="IPR002575">
    <property type="entry name" value="Aminoglycoside_PTrfase"/>
</dbReference>
<protein>
    <recommendedName>
        <fullName evidence="5">Thiamine kinase</fullName>
        <ecNumber evidence="5">2.7.1.89</ecNumber>
    </recommendedName>
</protein>
<evidence type="ECO:0000256" key="5">
    <source>
        <dbReference type="HAMAP-Rule" id="MF_01604"/>
    </source>
</evidence>
<accession>A0A443ICE7</accession>
<dbReference type="HAMAP" id="MF_01604">
    <property type="entry name" value="Thiamine_kinase"/>
    <property type="match status" value="1"/>
</dbReference>
<dbReference type="AlphaFoldDB" id="A0A443ICE7"/>
<dbReference type="InterPro" id="IPR011009">
    <property type="entry name" value="Kinase-like_dom_sf"/>
</dbReference>
<reference evidence="7 8" key="1">
    <citation type="submission" date="2014-04" db="EMBL/GenBank/DDBJ databases">
        <title>Draft genome sequence of Pantoea beijingensis strain LMG 27579, an emerging pathogen to Pleurotus eryngii with potential industrial application.</title>
        <authorList>
            <person name="Xu F."/>
            <person name="Liu Y."/>
            <person name="Wang S."/>
            <person name="Yin Y."/>
            <person name="Ma Y."/>
            <person name="Zhao S."/>
            <person name="Rong C."/>
        </authorList>
    </citation>
    <scope>NUCLEOTIDE SEQUENCE [LARGE SCALE GENOMIC DNA]</scope>
    <source>
        <strain evidence="7 8">LMG 27579</strain>
    </source>
</reference>
<evidence type="ECO:0000256" key="2">
    <source>
        <dbReference type="ARBA" id="ARBA00022741"/>
    </source>
</evidence>
<comment type="catalytic activity">
    <reaction evidence="5">
        <text>thiamine + ATP = thiamine phosphate + ADP + H(+)</text>
        <dbReference type="Rhea" id="RHEA:12012"/>
        <dbReference type="ChEBI" id="CHEBI:15378"/>
        <dbReference type="ChEBI" id="CHEBI:18385"/>
        <dbReference type="ChEBI" id="CHEBI:30616"/>
        <dbReference type="ChEBI" id="CHEBI:37575"/>
        <dbReference type="ChEBI" id="CHEBI:456216"/>
        <dbReference type="EC" id="2.7.1.89"/>
    </reaction>
</comment>
<evidence type="ECO:0000313" key="7">
    <source>
        <dbReference type="EMBL" id="RWR01898.1"/>
    </source>
</evidence>
<organism evidence="7 8">
    <name type="scientific">[Pantoea] beijingensis</name>
    <dbReference type="NCBI Taxonomy" id="1324864"/>
    <lineage>
        <taxon>Bacteria</taxon>
        <taxon>Pseudomonadati</taxon>
        <taxon>Pseudomonadota</taxon>
        <taxon>Gammaproteobacteria</taxon>
        <taxon>Enterobacterales</taxon>
        <taxon>Erwiniaceae</taxon>
        <taxon>Erwinia</taxon>
    </lineage>
</organism>
<evidence type="ECO:0000256" key="4">
    <source>
        <dbReference type="ARBA" id="ARBA00022840"/>
    </source>
</evidence>
<name>A0A443ICE7_9GAMM</name>
<dbReference type="Pfam" id="PF01636">
    <property type="entry name" value="APH"/>
    <property type="match status" value="1"/>
</dbReference>
<dbReference type="EMBL" id="JMEE01000031">
    <property type="protein sequence ID" value="RWR01898.1"/>
    <property type="molecule type" value="Genomic_DNA"/>
</dbReference>
<keyword evidence="2 5" id="KW-0547">Nucleotide-binding</keyword>
<comment type="similarity">
    <text evidence="5">Belongs to the thiamine kinase family.</text>
</comment>
<evidence type="ECO:0000313" key="8">
    <source>
        <dbReference type="Proteomes" id="UP000288794"/>
    </source>
</evidence>
<dbReference type="GO" id="GO:0009229">
    <property type="term" value="P:thiamine diphosphate biosynthetic process"/>
    <property type="evidence" value="ECO:0007669"/>
    <property type="project" value="UniProtKB-UniRule"/>
</dbReference>
<dbReference type="SUPFAM" id="SSF56112">
    <property type="entry name" value="Protein kinase-like (PK-like)"/>
    <property type="match status" value="1"/>
</dbReference>
<dbReference type="GO" id="GO:0019165">
    <property type="term" value="F:thiamine kinase activity"/>
    <property type="evidence" value="ECO:0007669"/>
    <property type="project" value="UniProtKB-UniRule"/>
</dbReference>
<comment type="caution">
    <text evidence="7">The sequence shown here is derived from an EMBL/GenBank/DDBJ whole genome shotgun (WGS) entry which is preliminary data.</text>
</comment>
<keyword evidence="4 5" id="KW-0067">ATP-binding</keyword>
<dbReference type="GO" id="GO:0006772">
    <property type="term" value="P:thiamine metabolic process"/>
    <property type="evidence" value="ECO:0007669"/>
    <property type="project" value="InterPro"/>
</dbReference>